<name>A0ABQ0KYD0_MYCCL</name>
<dbReference type="EMBL" id="DF839342">
    <property type="protein sequence ID" value="GAT43855.1"/>
    <property type="molecule type" value="Genomic_DNA"/>
</dbReference>
<evidence type="ECO:0000313" key="3">
    <source>
        <dbReference type="Proteomes" id="UP000815677"/>
    </source>
</evidence>
<dbReference type="Proteomes" id="UP000815677">
    <property type="component" value="Unassembled WGS sequence"/>
</dbReference>
<evidence type="ECO:0000256" key="1">
    <source>
        <dbReference type="SAM" id="MobiDB-lite"/>
    </source>
</evidence>
<organism evidence="2 3">
    <name type="scientific">Mycena chlorophos</name>
    <name type="common">Agaric fungus</name>
    <name type="synonym">Agaricus chlorophos</name>
    <dbReference type="NCBI Taxonomy" id="658473"/>
    <lineage>
        <taxon>Eukaryota</taxon>
        <taxon>Fungi</taxon>
        <taxon>Dikarya</taxon>
        <taxon>Basidiomycota</taxon>
        <taxon>Agaricomycotina</taxon>
        <taxon>Agaricomycetes</taxon>
        <taxon>Agaricomycetidae</taxon>
        <taxon>Agaricales</taxon>
        <taxon>Marasmiineae</taxon>
        <taxon>Mycenaceae</taxon>
        <taxon>Mycena</taxon>
    </lineage>
</organism>
<proteinExistence type="predicted"/>
<accession>A0ABQ0KYD0</accession>
<reference evidence="2" key="1">
    <citation type="submission" date="2014-09" db="EMBL/GenBank/DDBJ databases">
        <title>Genome sequence of the luminous mushroom Mycena chlorophos for searching fungal bioluminescence genes.</title>
        <authorList>
            <person name="Tanaka Y."/>
            <person name="Kasuga D."/>
            <person name="Oba Y."/>
            <person name="Hase S."/>
            <person name="Sato K."/>
            <person name="Oba Y."/>
            <person name="Sakakibara Y."/>
        </authorList>
    </citation>
    <scope>NUCLEOTIDE SEQUENCE</scope>
</reference>
<keyword evidence="3" id="KW-1185">Reference proteome</keyword>
<feature type="region of interest" description="Disordered" evidence="1">
    <location>
        <begin position="96"/>
        <end position="123"/>
    </location>
</feature>
<sequence>MLNYRDPVWDSILGYMHNWLEGILEYQLRALWGMGYDSQRKRALAELDTADDDDDWTDTDMSEAEQDLADLHSEQADFDPSEFEQWKAQYIASFSETDDDDEIAGGSTPRAAPGSRATSVPETQMDVDEDDVATHEFPDEFHEDANFEDAAVTGFWKFSKDRVNIIQQCITHM</sequence>
<gene>
    <name evidence="2" type="ORF">MCHLO_01520</name>
</gene>
<evidence type="ECO:0000313" key="2">
    <source>
        <dbReference type="EMBL" id="GAT43855.1"/>
    </source>
</evidence>
<protein>
    <submittedName>
        <fullName evidence="2">Uncharacterized protein</fullName>
    </submittedName>
</protein>